<comment type="caution">
    <text evidence="1">The sequence shown here is derived from an EMBL/GenBank/DDBJ whole genome shotgun (WGS) entry which is preliminary data.</text>
</comment>
<gene>
    <name evidence="1" type="ORF">E2C01_057467</name>
</gene>
<proteinExistence type="predicted"/>
<dbReference type="AlphaFoldDB" id="A0A5B7H0E8"/>
<keyword evidence="2" id="KW-1185">Reference proteome</keyword>
<sequence length="42" mass="4834">MQRGLRRTCTQPWSRGLARAFISIAAENQLIHVSLVYRHQPA</sequence>
<organism evidence="1 2">
    <name type="scientific">Portunus trituberculatus</name>
    <name type="common">Swimming crab</name>
    <name type="synonym">Neptunus trituberculatus</name>
    <dbReference type="NCBI Taxonomy" id="210409"/>
    <lineage>
        <taxon>Eukaryota</taxon>
        <taxon>Metazoa</taxon>
        <taxon>Ecdysozoa</taxon>
        <taxon>Arthropoda</taxon>
        <taxon>Crustacea</taxon>
        <taxon>Multicrustacea</taxon>
        <taxon>Malacostraca</taxon>
        <taxon>Eumalacostraca</taxon>
        <taxon>Eucarida</taxon>
        <taxon>Decapoda</taxon>
        <taxon>Pleocyemata</taxon>
        <taxon>Brachyura</taxon>
        <taxon>Eubrachyura</taxon>
        <taxon>Portunoidea</taxon>
        <taxon>Portunidae</taxon>
        <taxon>Portuninae</taxon>
        <taxon>Portunus</taxon>
    </lineage>
</organism>
<evidence type="ECO:0000313" key="2">
    <source>
        <dbReference type="Proteomes" id="UP000324222"/>
    </source>
</evidence>
<evidence type="ECO:0000313" key="1">
    <source>
        <dbReference type="EMBL" id="MPC63369.1"/>
    </source>
</evidence>
<dbReference type="EMBL" id="VSRR010020714">
    <property type="protein sequence ID" value="MPC63369.1"/>
    <property type="molecule type" value="Genomic_DNA"/>
</dbReference>
<accession>A0A5B7H0E8</accession>
<dbReference type="Proteomes" id="UP000324222">
    <property type="component" value="Unassembled WGS sequence"/>
</dbReference>
<reference evidence="1 2" key="1">
    <citation type="submission" date="2019-05" db="EMBL/GenBank/DDBJ databases">
        <title>Another draft genome of Portunus trituberculatus and its Hox gene families provides insights of decapod evolution.</title>
        <authorList>
            <person name="Jeong J.-H."/>
            <person name="Song I."/>
            <person name="Kim S."/>
            <person name="Choi T."/>
            <person name="Kim D."/>
            <person name="Ryu S."/>
            <person name="Kim W."/>
        </authorList>
    </citation>
    <scope>NUCLEOTIDE SEQUENCE [LARGE SCALE GENOMIC DNA]</scope>
    <source>
        <tissue evidence="1">Muscle</tissue>
    </source>
</reference>
<name>A0A5B7H0E8_PORTR</name>
<protein>
    <submittedName>
        <fullName evidence="1">Uncharacterized protein</fullName>
    </submittedName>
</protein>